<keyword evidence="1" id="KW-0472">Membrane</keyword>
<protein>
    <submittedName>
        <fullName evidence="2">DUF5119 domain-containing protein</fullName>
    </submittedName>
</protein>
<name>A0A1Y4IJ31_PARDI</name>
<proteinExistence type="predicted"/>
<keyword evidence="1" id="KW-1133">Transmembrane helix</keyword>
<accession>A0A1Y4IJ31</accession>
<reference evidence="2" key="2">
    <citation type="journal article" date="2018" name="BMC Genomics">
        <title>Whole genome sequencing and function prediction of 133 gut anaerobes isolated from chicken caecum in pure cultures.</title>
        <authorList>
            <person name="Medvecky M."/>
            <person name="Cejkova D."/>
            <person name="Polansky O."/>
            <person name="Karasova D."/>
            <person name="Kubasova T."/>
            <person name="Cizek A."/>
            <person name="Rychlik I."/>
        </authorList>
    </citation>
    <scope>NUCLEOTIDE SEQUENCE</scope>
    <source>
        <strain evidence="2">An199</strain>
    </source>
</reference>
<reference evidence="4" key="1">
    <citation type="submission" date="2017-04" db="EMBL/GenBank/DDBJ databases">
        <title>Function of individual gut microbiota members based on whole genome sequencing of pure cultures obtained from chicken caecum.</title>
        <authorList>
            <person name="Medvecky M."/>
            <person name="Cejkova D."/>
            <person name="Polansky O."/>
            <person name="Karasova D."/>
            <person name="Kubasova T."/>
            <person name="Cizek A."/>
            <person name="Rychlik I."/>
        </authorList>
    </citation>
    <scope>NUCLEOTIDE SEQUENCE [LARGE SCALE GENOMIC DNA]</scope>
    <source>
        <strain evidence="4">An199</strain>
    </source>
</reference>
<reference evidence="3 5" key="3">
    <citation type="submission" date="2020-04" db="EMBL/GenBank/DDBJ databases">
        <title>Complete Genomes and Methylome analysis of CBBP consortium that reverse antibiotic-induced susceptibility to vancomycin-resistant Enterococcus faecium infection.</title>
        <authorList>
            <person name="Fomenkov A."/>
            <person name="Zhang Z."/>
            <person name="Pamer E."/>
            <person name="Roberts R.J."/>
        </authorList>
    </citation>
    <scope>NUCLEOTIDE SEQUENCE [LARGE SCALE GENOMIC DNA]</scope>
    <source>
        <strain evidence="5">CBBP</strain>
        <strain evidence="3">CBBP-1</strain>
    </source>
</reference>
<dbReference type="EMBL" id="NFJX01000009">
    <property type="protein sequence ID" value="OUP18579.1"/>
    <property type="molecule type" value="Genomic_DNA"/>
</dbReference>
<evidence type="ECO:0000256" key="1">
    <source>
        <dbReference type="SAM" id="Phobius"/>
    </source>
</evidence>
<dbReference type="RefSeq" id="WP_087344769.1">
    <property type="nucleotide sequence ID" value="NZ_CP051672.1"/>
</dbReference>
<evidence type="ECO:0000313" key="3">
    <source>
        <dbReference type="EMBL" id="QJE29982.1"/>
    </source>
</evidence>
<dbReference type="AlphaFoldDB" id="A0A1Y4IJ31"/>
<sequence length="303" mass="33493">MYRYNKTSIILKITIAILFITSLVIECSCERSDEPKKESTGFITYTLRWDSVIPGFPAPEKLRYCIYSSEGGPMIQTDGDANSMMLFLPPATYKILVFNYDAKNIDFRNMSRFDEAEAYILQTKATGQASQGITPLYGFVVDSLEITPGQDKSGTLVLTPLVRHVTFTVQVDKPEEIKTCKGSLSGVSTSLNLSKRKVVTEASTNVEFDMETSDKGVNGDLIILGTALPKEEEQKPVTNQVTIDFTLSDGSMVSATADLEDKLNEIDTPHVNVTINATVEKSPKFTIRLTNWEVGPGEETTIE</sequence>
<evidence type="ECO:0000313" key="2">
    <source>
        <dbReference type="EMBL" id="OUP18579.1"/>
    </source>
</evidence>
<evidence type="ECO:0000313" key="5">
    <source>
        <dbReference type="Proteomes" id="UP000501982"/>
    </source>
</evidence>
<dbReference type="InterPro" id="IPR033410">
    <property type="entry name" value="DUF5119"/>
</dbReference>
<dbReference type="Pfam" id="PF17145">
    <property type="entry name" value="DUF5119"/>
    <property type="match status" value="1"/>
</dbReference>
<evidence type="ECO:0000313" key="4">
    <source>
        <dbReference type="Proteomes" id="UP000195950"/>
    </source>
</evidence>
<gene>
    <name evidence="2" type="ORF">B5F32_11685</name>
    <name evidence="3" type="ORF">HHO38_17520</name>
</gene>
<feature type="transmembrane region" description="Helical" evidence="1">
    <location>
        <begin position="9"/>
        <end position="25"/>
    </location>
</feature>
<dbReference type="Proteomes" id="UP000195950">
    <property type="component" value="Unassembled WGS sequence"/>
</dbReference>
<dbReference type="EMBL" id="CP051672">
    <property type="protein sequence ID" value="QJE29982.1"/>
    <property type="molecule type" value="Genomic_DNA"/>
</dbReference>
<organism evidence="2 4">
    <name type="scientific">Parabacteroides distasonis</name>
    <dbReference type="NCBI Taxonomy" id="823"/>
    <lineage>
        <taxon>Bacteria</taxon>
        <taxon>Pseudomonadati</taxon>
        <taxon>Bacteroidota</taxon>
        <taxon>Bacteroidia</taxon>
        <taxon>Bacteroidales</taxon>
        <taxon>Tannerellaceae</taxon>
        <taxon>Parabacteroides</taxon>
    </lineage>
</organism>
<keyword evidence="1" id="KW-0812">Transmembrane</keyword>
<dbReference type="Proteomes" id="UP000501982">
    <property type="component" value="Chromosome"/>
</dbReference>